<gene>
    <name evidence="1" type="ORF">pqer_cds_659</name>
</gene>
<reference evidence="1" key="1">
    <citation type="journal article" date="2018" name="Nat. Commun.">
        <title>Diversity and evolution of the emerging Pandoraviridae family.</title>
        <authorList>
            <person name="Legendre M."/>
            <person name="Fabre E."/>
            <person name="Poirot O."/>
            <person name="Jeudy S."/>
            <person name="Lartigue A."/>
            <person name="Alempic J.M."/>
            <person name="Beucher L."/>
            <person name="Philippe N."/>
            <person name="Bertaux L."/>
            <person name="Christo-Foroux E."/>
            <person name="Labadie K."/>
            <person name="Coute Y."/>
            <person name="Abergel C."/>
            <person name="Claverie J.M."/>
        </authorList>
    </citation>
    <scope>NUCLEOTIDE SEQUENCE [LARGE SCALE GENOMIC DNA]</scope>
    <source>
        <strain evidence="1">Quercus</strain>
    </source>
</reference>
<evidence type="ECO:0000313" key="1">
    <source>
        <dbReference type="EMBL" id="AVK75081.1"/>
    </source>
</evidence>
<accession>A0A2U7U9F9</accession>
<sequence length="235" mass="26862">MSDSEYTEDKRRRRHEERARYMVASDMHTLDHTTGPSEAIASFRLAGFCLANRPTAWSRRGHASYLLVGTCERVWAKDTFRLDQVCDWQDDASEKRQCREAAARVMATQPERAPEIDHAEWHLPVDSDTIDDALRHCGMPTRATSEWNDNERLNRYRAEWALICERNKQSPMPGGAGVAIKRRCRSPYTVDEITKLLAESENGHNAFMGECIRGHFARQSPGQRGYPLPDTVPSQ</sequence>
<dbReference type="RefSeq" id="YP_009483350.1">
    <property type="nucleotide sequence ID" value="NC_037667.1"/>
</dbReference>
<dbReference type="KEGG" id="vg:36844222"/>
<protein>
    <submittedName>
        <fullName evidence="1">Uncharacterized protein</fullName>
    </submittedName>
</protein>
<organism evidence="1">
    <name type="scientific">Pandoravirus quercus</name>
    <dbReference type="NCBI Taxonomy" id="2107709"/>
    <lineage>
        <taxon>Viruses</taxon>
        <taxon>Pandoravirus</taxon>
    </lineage>
</organism>
<dbReference type="EMBL" id="MG011689">
    <property type="protein sequence ID" value="AVK75081.1"/>
    <property type="molecule type" value="Genomic_DNA"/>
</dbReference>
<name>A0A2U7U9F9_9VIRU</name>
<proteinExistence type="predicted"/>
<dbReference type="Proteomes" id="UP000248852">
    <property type="component" value="Segment"/>
</dbReference>
<dbReference type="GeneID" id="36844222"/>